<comment type="caution">
    <text evidence="3">The sequence shown here is derived from an EMBL/GenBank/DDBJ whole genome shotgun (WGS) entry which is preliminary data.</text>
</comment>
<protein>
    <submittedName>
        <fullName evidence="3">Unnamed protein product</fullName>
    </submittedName>
</protein>
<dbReference type="SUPFAM" id="SSF56672">
    <property type="entry name" value="DNA/RNA polymerases"/>
    <property type="match status" value="1"/>
</dbReference>
<dbReference type="InterPro" id="IPR053134">
    <property type="entry name" value="RNA-dir_DNA_polymerase"/>
</dbReference>
<dbReference type="Proteomes" id="UP001165121">
    <property type="component" value="Unassembled WGS sequence"/>
</dbReference>
<proteinExistence type="predicted"/>
<dbReference type="Pfam" id="PF00078">
    <property type="entry name" value="RVT_1"/>
    <property type="match status" value="1"/>
</dbReference>
<organism evidence="3 4">
    <name type="scientific">Phytophthora fragariaefolia</name>
    <dbReference type="NCBI Taxonomy" id="1490495"/>
    <lineage>
        <taxon>Eukaryota</taxon>
        <taxon>Sar</taxon>
        <taxon>Stramenopiles</taxon>
        <taxon>Oomycota</taxon>
        <taxon>Peronosporomycetes</taxon>
        <taxon>Peronosporales</taxon>
        <taxon>Peronosporaceae</taxon>
        <taxon>Phytophthora</taxon>
    </lineage>
</organism>
<dbReference type="InterPro" id="IPR000477">
    <property type="entry name" value="RT_dom"/>
</dbReference>
<name>A0A9W7CTJ5_9STRA</name>
<feature type="domain" description="Reverse transcriptase" evidence="2">
    <location>
        <begin position="150"/>
        <end position="302"/>
    </location>
</feature>
<dbReference type="CDD" id="cd01647">
    <property type="entry name" value="RT_LTR"/>
    <property type="match status" value="1"/>
</dbReference>
<gene>
    <name evidence="3" type="ORF">Pfra01_001202000</name>
</gene>
<dbReference type="InterPro" id="IPR043128">
    <property type="entry name" value="Rev_trsase/Diguanyl_cyclase"/>
</dbReference>
<sequence length="322" mass="37339">MTRKEDDVTTSARESTVSKVERSSSTKSKHNVVEKMFTMGVVEESGVQTKYITRKKLRKFLRMNTKTAYKPDFMLVLSNETIKQVARSLQRRDQPDNVGSAKAQHYLETDRDTFRENPAFNLLTGYKGIVFRSELPEGLPEKREIQHRIDVKDPNLAIKCLSDQASVLTIPMTRKEDILDGMSGAYWFSTMDLMSAYYQVRMREEDINFTAFKAPNGLWEYLVLPMGLYNAPATMHRLTSKLFWDLKNTKSFYDDIYVFTKSPKIEDHLNALRETLNILRDNKLYFKLSTCVFCADEIPCLGDFVWRKGVRTDPDKVQTIKD</sequence>
<evidence type="ECO:0000256" key="1">
    <source>
        <dbReference type="SAM" id="MobiDB-lite"/>
    </source>
</evidence>
<reference evidence="3" key="1">
    <citation type="submission" date="2023-04" db="EMBL/GenBank/DDBJ databases">
        <title>Phytophthora fragariaefolia NBRC 109709.</title>
        <authorList>
            <person name="Ichikawa N."/>
            <person name="Sato H."/>
            <person name="Tonouchi N."/>
        </authorList>
    </citation>
    <scope>NUCLEOTIDE SEQUENCE</scope>
    <source>
        <strain evidence="3">NBRC 109709</strain>
    </source>
</reference>
<dbReference type="PANTHER" id="PTHR24559:SF444">
    <property type="entry name" value="REVERSE TRANSCRIPTASE DOMAIN-CONTAINING PROTEIN"/>
    <property type="match status" value="1"/>
</dbReference>
<evidence type="ECO:0000313" key="3">
    <source>
        <dbReference type="EMBL" id="GMF39864.1"/>
    </source>
</evidence>
<keyword evidence="4" id="KW-1185">Reference proteome</keyword>
<feature type="compositionally biased region" description="Polar residues" evidence="1">
    <location>
        <begin position="9"/>
        <end position="18"/>
    </location>
</feature>
<accession>A0A9W7CTJ5</accession>
<dbReference type="EMBL" id="BSXT01001195">
    <property type="protein sequence ID" value="GMF39864.1"/>
    <property type="molecule type" value="Genomic_DNA"/>
</dbReference>
<dbReference type="PANTHER" id="PTHR24559">
    <property type="entry name" value="TRANSPOSON TY3-I GAG-POL POLYPROTEIN"/>
    <property type="match status" value="1"/>
</dbReference>
<dbReference type="InterPro" id="IPR043502">
    <property type="entry name" value="DNA/RNA_pol_sf"/>
</dbReference>
<dbReference type="OrthoDB" id="1747086at2759"/>
<dbReference type="Gene3D" id="3.10.10.10">
    <property type="entry name" value="HIV Type 1 Reverse Transcriptase, subunit A, domain 1"/>
    <property type="match status" value="1"/>
</dbReference>
<dbReference type="AlphaFoldDB" id="A0A9W7CTJ5"/>
<evidence type="ECO:0000259" key="2">
    <source>
        <dbReference type="Pfam" id="PF00078"/>
    </source>
</evidence>
<evidence type="ECO:0000313" key="4">
    <source>
        <dbReference type="Proteomes" id="UP001165121"/>
    </source>
</evidence>
<dbReference type="Gene3D" id="3.30.70.270">
    <property type="match status" value="1"/>
</dbReference>
<feature type="region of interest" description="Disordered" evidence="1">
    <location>
        <begin position="1"/>
        <end position="28"/>
    </location>
</feature>